<dbReference type="AlphaFoldDB" id="A0A848F6L6"/>
<evidence type="ECO:0008006" key="3">
    <source>
        <dbReference type="Google" id="ProtNLM"/>
    </source>
</evidence>
<name>A0A848F6L6_9BURK</name>
<dbReference type="RefSeq" id="WP_169158919.1">
    <property type="nucleotide sequence ID" value="NZ_JABBFW010000002.1"/>
</dbReference>
<comment type="caution">
    <text evidence="1">The sequence shown here is derived from an EMBL/GenBank/DDBJ whole genome shotgun (WGS) entry which is preliminary data.</text>
</comment>
<dbReference type="EMBL" id="JABBFW010000002">
    <property type="protein sequence ID" value="NML13993.1"/>
    <property type="molecule type" value="Genomic_DNA"/>
</dbReference>
<evidence type="ECO:0000313" key="1">
    <source>
        <dbReference type="EMBL" id="NML13993.1"/>
    </source>
</evidence>
<evidence type="ECO:0000313" key="2">
    <source>
        <dbReference type="Proteomes" id="UP000574067"/>
    </source>
</evidence>
<organism evidence="1 2">
    <name type="scientific">Azohydromonas caseinilytica</name>
    <dbReference type="NCBI Taxonomy" id="2728836"/>
    <lineage>
        <taxon>Bacteria</taxon>
        <taxon>Pseudomonadati</taxon>
        <taxon>Pseudomonadota</taxon>
        <taxon>Betaproteobacteria</taxon>
        <taxon>Burkholderiales</taxon>
        <taxon>Sphaerotilaceae</taxon>
        <taxon>Azohydromonas</taxon>
    </lineage>
</organism>
<accession>A0A848F6L6</accession>
<gene>
    <name evidence="1" type="ORF">HHL10_03230</name>
</gene>
<keyword evidence="2" id="KW-1185">Reference proteome</keyword>
<dbReference type="Proteomes" id="UP000574067">
    <property type="component" value="Unassembled WGS sequence"/>
</dbReference>
<reference evidence="1 2" key="1">
    <citation type="submission" date="2020-04" db="EMBL/GenBank/DDBJ databases">
        <title>Azohydromonas sp. isolated from soil.</title>
        <authorList>
            <person name="Dahal R.H."/>
        </authorList>
    </citation>
    <scope>NUCLEOTIDE SEQUENCE [LARGE SCALE GENOMIC DNA]</scope>
    <source>
        <strain evidence="1 2">G-1-1-14</strain>
    </source>
</reference>
<protein>
    <recommendedName>
        <fullName evidence="3">CHAD domain-containing protein</fullName>
    </recommendedName>
</protein>
<proteinExistence type="predicted"/>
<sequence>MHTLWNTVRDDHQTIRIYLDKIEGLKRERPQLRCAALRELLAFVAARDAALAEVLPMAGAPAHAAQALQARRRACRHALFQGLRLEPHSADWWSFFADGRRRLMAGMRWEEMLLRRMSPPRDAEALLDAYVDRRERLLPHARAQLQRLQARPEPEEMPLPAAA</sequence>